<dbReference type="Proteomes" id="UP000827717">
    <property type="component" value="Segment"/>
</dbReference>
<protein>
    <submittedName>
        <fullName evidence="1">Uncharacterized protein</fullName>
    </submittedName>
</protein>
<gene>
    <name evidence="1" type="ORF">pEaSNUABM22_00275</name>
</gene>
<sequence length="133" mass="15862">MEKTYMTHWGSRYVRAPSGKWYSVHGREGTWVTNRYGTSFYRSGSEVWRDITIADRESLERELIKRTNEDYTEQKRRYDYWGRLVRAIARQSEEEKNEHTAELAGMIEALRQTFYGQKVQQLSTILDEIAVKK</sequence>
<name>A0AAE8XRG8_9CAUD</name>
<proteinExistence type="predicted"/>
<reference evidence="1 2" key="1">
    <citation type="submission" date="2021-06" db="EMBL/GenBank/DDBJ databases">
        <title>Complete genome sequence of Erwinia phage pEa_SNUABM_22.</title>
        <authorList>
            <person name="Kim S.G."/>
            <person name="Park S.C."/>
        </authorList>
    </citation>
    <scope>NUCLEOTIDE SEQUENCE [LARGE SCALE GENOMIC DNA]</scope>
    <source>
        <strain evidence="2">pEa_SNUABM_22</strain>
    </source>
</reference>
<organism evidence="1 2">
    <name type="scientific">Erwinia phage pEa_SNUABM_22</name>
    <dbReference type="NCBI Taxonomy" id="2869549"/>
    <lineage>
        <taxon>Viruses</taxon>
        <taxon>Duplodnaviria</taxon>
        <taxon>Heunggongvirae</taxon>
        <taxon>Uroviricota</taxon>
        <taxon>Caudoviricetes</taxon>
        <taxon>Alexandravirus</taxon>
        <taxon>Alexandravirus SNUABM22</taxon>
    </lineage>
</organism>
<accession>A0AAE8XRG8</accession>
<evidence type="ECO:0000313" key="1">
    <source>
        <dbReference type="EMBL" id="UAW96762.1"/>
    </source>
</evidence>
<keyword evidence="2" id="KW-1185">Reference proteome</keyword>
<evidence type="ECO:0000313" key="2">
    <source>
        <dbReference type="Proteomes" id="UP000827717"/>
    </source>
</evidence>
<dbReference type="EMBL" id="MZ443785">
    <property type="protein sequence ID" value="UAW96762.1"/>
    <property type="molecule type" value="Genomic_DNA"/>
</dbReference>